<evidence type="ECO:0000313" key="2">
    <source>
        <dbReference type="Proteomes" id="UP000265160"/>
    </source>
</evidence>
<reference evidence="1" key="2">
    <citation type="submission" date="2025-09" db="UniProtKB">
        <authorList>
            <consortium name="Ensembl"/>
        </authorList>
    </citation>
    <scope>IDENTIFICATION</scope>
</reference>
<dbReference type="STRING" id="106582.ENSMZEP00005037992"/>
<dbReference type="SUPFAM" id="SSF69000">
    <property type="entry name" value="FAD-dependent thiol oxidase"/>
    <property type="match status" value="1"/>
</dbReference>
<accession>A0A3P9DUM8</accession>
<dbReference type="GO" id="GO:0016972">
    <property type="term" value="F:thiol oxidase activity"/>
    <property type="evidence" value="ECO:0007669"/>
    <property type="project" value="InterPro"/>
</dbReference>
<dbReference type="InterPro" id="IPR036774">
    <property type="entry name" value="ERV/ALR_sulphydryl_oxid_sf"/>
</dbReference>
<dbReference type="AlphaFoldDB" id="A0A3P9DUM8"/>
<dbReference type="Proteomes" id="UP000265160">
    <property type="component" value="Unplaced"/>
</dbReference>
<dbReference type="Gene3D" id="1.20.120.310">
    <property type="entry name" value="ERV/ALR sulfhydryl oxidase domain"/>
    <property type="match status" value="1"/>
</dbReference>
<dbReference type="Ensembl" id="ENSMZET00005039391.1">
    <property type="protein sequence ID" value="ENSMZEP00005037992.1"/>
    <property type="gene ID" value="ENSMZEG00005028407.1"/>
</dbReference>
<reference evidence="1" key="1">
    <citation type="submission" date="2025-08" db="UniProtKB">
        <authorList>
            <consortium name="Ensembl"/>
        </authorList>
    </citation>
    <scope>IDENTIFICATION</scope>
</reference>
<evidence type="ECO:0000313" key="1">
    <source>
        <dbReference type="Ensembl" id="ENSMZEP00005037992.1"/>
    </source>
</evidence>
<proteinExistence type="predicted"/>
<protein>
    <submittedName>
        <fullName evidence="1">Uncharacterized protein</fullName>
    </submittedName>
</protein>
<sequence length="95" mass="11268">MRQSCRFRATRSPVSLDREELGRSTWSFLHTMARITRSSITTQQQEMGQFINIFSKFSHVMNVHKTSGTVRTTRVLPDLMYRAESQYRHLRHLHT</sequence>
<keyword evidence="2" id="KW-1185">Reference proteome</keyword>
<name>A0A3P9DUM8_9CICH</name>
<organism evidence="1 2">
    <name type="scientific">Maylandia zebra</name>
    <name type="common">zebra mbuna</name>
    <dbReference type="NCBI Taxonomy" id="106582"/>
    <lineage>
        <taxon>Eukaryota</taxon>
        <taxon>Metazoa</taxon>
        <taxon>Chordata</taxon>
        <taxon>Craniata</taxon>
        <taxon>Vertebrata</taxon>
        <taxon>Euteleostomi</taxon>
        <taxon>Actinopterygii</taxon>
        <taxon>Neopterygii</taxon>
        <taxon>Teleostei</taxon>
        <taxon>Neoteleostei</taxon>
        <taxon>Acanthomorphata</taxon>
        <taxon>Ovalentaria</taxon>
        <taxon>Cichlomorphae</taxon>
        <taxon>Cichliformes</taxon>
        <taxon>Cichlidae</taxon>
        <taxon>African cichlids</taxon>
        <taxon>Pseudocrenilabrinae</taxon>
        <taxon>Haplochromini</taxon>
        <taxon>Maylandia</taxon>
        <taxon>Maylandia zebra complex</taxon>
    </lineage>
</organism>